<reference evidence="1 2" key="1">
    <citation type="submission" date="2019-12" db="EMBL/GenBank/DDBJ databases">
        <title>A sheep strain of Anaplasma phagocytophilum contains multiple genomes.</title>
        <authorList>
            <person name="Barbet A.F."/>
            <person name="Crosby F.L."/>
            <person name="Eskeland S."/>
            <person name="Stuen S."/>
            <person name="Granquist E.G."/>
            <person name="Munderloh U.G."/>
        </authorList>
    </citation>
    <scope>NUCLEOTIDE SEQUENCE [LARGE SCALE GENOMIC DNA]</scope>
    <source>
        <strain evidence="1 2">Norway Variant 1</strain>
    </source>
</reference>
<evidence type="ECO:0000313" key="1">
    <source>
        <dbReference type="EMBL" id="QLL66765.1"/>
    </source>
</evidence>
<accession>A0A7H9DZ12</accession>
<proteinExistence type="predicted"/>
<gene>
    <name evidence="1" type="ORF">O998_03030</name>
</gene>
<dbReference type="Proteomes" id="UP000510938">
    <property type="component" value="Chromosome"/>
</dbReference>
<protein>
    <submittedName>
        <fullName evidence="1">Uncharacterized protein</fullName>
    </submittedName>
</protein>
<organism evidence="1 2">
    <name type="scientific">Anaplasma phagocytophilum str. Norway variant1</name>
    <dbReference type="NCBI Taxonomy" id="1392506"/>
    <lineage>
        <taxon>Bacteria</taxon>
        <taxon>Pseudomonadati</taxon>
        <taxon>Pseudomonadota</taxon>
        <taxon>Alphaproteobacteria</taxon>
        <taxon>Rickettsiales</taxon>
        <taxon>Anaplasmataceae</taxon>
        <taxon>Anaplasma</taxon>
        <taxon>phagocytophilum group</taxon>
    </lineage>
</organism>
<dbReference type="RefSeq" id="WP_180843875.1">
    <property type="nucleotide sequence ID" value="NZ_CP046639.1"/>
</dbReference>
<evidence type="ECO:0000313" key="2">
    <source>
        <dbReference type="Proteomes" id="UP000510938"/>
    </source>
</evidence>
<dbReference type="EMBL" id="CP046639">
    <property type="protein sequence ID" value="QLL66765.1"/>
    <property type="molecule type" value="Genomic_DNA"/>
</dbReference>
<sequence length="63" mass="6632">MSFSGAGSAGSCASSALLGGGCEGTGMDFQSFYLRLAYRFFALCTRIFSNFGDMQFAGEAYSL</sequence>
<name>A0A7H9DZ12_ANAPH</name>
<dbReference type="AlphaFoldDB" id="A0A7H9DZ12"/>